<reference evidence="1" key="1">
    <citation type="submission" date="2021-06" db="EMBL/GenBank/DDBJ databases">
        <title>Parelaphostrongylus tenuis whole genome reference sequence.</title>
        <authorList>
            <person name="Garwood T.J."/>
            <person name="Larsen P.A."/>
            <person name="Fountain-Jones N.M."/>
            <person name="Garbe J.R."/>
            <person name="Macchietto M.G."/>
            <person name="Kania S.A."/>
            <person name="Gerhold R.W."/>
            <person name="Richards J.E."/>
            <person name="Wolf T.M."/>
        </authorList>
    </citation>
    <scope>NUCLEOTIDE SEQUENCE</scope>
    <source>
        <strain evidence="1">MNPRO001-30</strain>
        <tissue evidence="1">Meninges</tissue>
    </source>
</reference>
<comment type="caution">
    <text evidence="1">The sequence shown here is derived from an EMBL/GenBank/DDBJ whole genome shotgun (WGS) entry which is preliminary data.</text>
</comment>
<organism evidence="1 2">
    <name type="scientific">Parelaphostrongylus tenuis</name>
    <name type="common">Meningeal worm</name>
    <dbReference type="NCBI Taxonomy" id="148309"/>
    <lineage>
        <taxon>Eukaryota</taxon>
        <taxon>Metazoa</taxon>
        <taxon>Ecdysozoa</taxon>
        <taxon>Nematoda</taxon>
        <taxon>Chromadorea</taxon>
        <taxon>Rhabditida</taxon>
        <taxon>Rhabditina</taxon>
        <taxon>Rhabditomorpha</taxon>
        <taxon>Strongyloidea</taxon>
        <taxon>Metastrongylidae</taxon>
        <taxon>Parelaphostrongylus</taxon>
    </lineage>
</organism>
<accession>A0AAD5ML19</accession>
<proteinExistence type="predicted"/>
<name>A0AAD5ML19_PARTN</name>
<dbReference type="Proteomes" id="UP001196413">
    <property type="component" value="Unassembled WGS sequence"/>
</dbReference>
<evidence type="ECO:0000313" key="2">
    <source>
        <dbReference type="Proteomes" id="UP001196413"/>
    </source>
</evidence>
<dbReference type="AlphaFoldDB" id="A0AAD5ML19"/>
<dbReference type="EMBL" id="JAHQIW010001013">
    <property type="protein sequence ID" value="KAJ1351141.1"/>
    <property type="molecule type" value="Genomic_DNA"/>
</dbReference>
<keyword evidence="2" id="KW-1185">Reference proteome</keyword>
<gene>
    <name evidence="1" type="ORF">KIN20_007094</name>
</gene>
<sequence length="78" mass="8456">MDGGEYTVADYEVLVEARPQLHLTKTVETLDGGLGVGAAIEITIKPVSCLVKARLHGICNVEERNSKGNQLTISFQWA</sequence>
<protein>
    <submittedName>
        <fullName evidence="1">Uncharacterized protein</fullName>
    </submittedName>
</protein>
<evidence type="ECO:0000313" key="1">
    <source>
        <dbReference type="EMBL" id="KAJ1351141.1"/>
    </source>
</evidence>